<dbReference type="PANTHER" id="PTHR37315:SF1">
    <property type="entry name" value="UPF0311 PROTEIN BLR7842"/>
    <property type="match status" value="1"/>
</dbReference>
<dbReference type="Pfam" id="PF11578">
    <property type="entry name" value="DUF3237"/>
    <property type="match status" value="1"/>
</dbReference>
<protein>
    <submittedName>
        <fullName evidence="1">Uncharacterized protein</fullName>
    </submittedName>
</protein>
<dbReference type="EMBL" id="BMVU01000026">
    <property type="protein sequence ID" value="GGX88820.1"/>
    <property type="molecule type" value="Genomic_DNA"/>
</dbReference>
<proteinExistence type="predicted"/>
<dbReference type="Proteomes" id="UP000619244">
    <property type="component" value="Unassembled WGS sequence"/>
</dbReference>
<dbReference type="InterPro" id="IPR020915">
    <property type="entry name" value="UPF0311"/>
</dbReference>
<keyword evidence="2" id="KW-1185">Reference proteome</keyword>
<evidence type="ECO:0000313" key="1">
    <source>
        <dbReference type="EMBL" id="GGX88820.1"/>
    </source>
</evidence>
<comment type="caution">
    <text evidence="1">The sequence shown here is derived from an EMBL/GenBank/DDBJ whole genome shotgun (WGS) entry which is preliminary data.</text>
</comment>
<gene>
    <name evidence="1" type="ORF">GCM10010358_48510</name>
</gene>
<name>A0A918U459_9ACTN</name>
<reference evidence="1" key="1">
    <citation type="journal article" date="2014" name="Int. J. Syst. Evol. Microbiol.">
        <title>Complete genome sequence of Corynebacterium casei LMG S-19264T (=DSM 44701T), isolated from a smear-ripened cheese.</title>
        <authorList>
            <consortium name="US DOE Joint Genome Institute (JGI-PGF)"/>
            <person name="Walter F."/>
            <person name="Albersmeier A."/>
            <person name="Kalinowski J."/>
            <person name="Ruckert C."/>
        </authorList>
    </citation>
    <scope>NUCLEOTIDE SEQUENCE</scope>
    <source>
        <strain evidence="1">JCM 4790</strain>
    </source>
</reference>
<dbReference type="AlphaFoldDB" id="A0A918U459"/>
<accession>A0A918U459</accession>
<organism evidence="1 2">
    <name type="scientific">Streptomyces minutiscleroticus</name>
    <dbReference type="NCBI Taxonomy" id="68238"/>
    <lineage>
        <taxon>Bacteria</taxon>
        <taxon>Bacillati</taxon>
        <taxon>Actinomycetota</taxon>
        <taxon>Actinomycetes</taxon>
        <taxon>Kitasatosporales</taxon>
        <taxon>Streptomycetaceae</taxon>
        <taxon>Streptomyces</taxon>
    </lineage>
</organism>
<sequence length="108" mass="11641">MRGRVLPAGADNQVLRTAAPTEAVAQYALETDRGEPVAIRNAGIRTGAAEDIAAVVRGEEVPAERVCFRGTPRFATASPRLARIDERLFAARGERRPDTVEPDVFLLG</sequence>
<reference evidence="1" key="2">
    <citation type="submission" date="2020-09" db="EMBL/GenBank/DDBJ databases">
        <authorList>
            <person name="Sun Q."/>
            <person name="Ohkuma M."/>
        </authorList>
    </citation>
    <scope>NUCLEOTIDE SEQUENCE</scope>
    <source>
        <strain evidence="1">JCM 4790</strain>
    </source>
</reference>
<dbReference type="PANTHER" id="PTHR37315">
    <property type="entry name" value="UPF0311 PROTEIN BLR7842"/>
    <property type="match status" value="1"/>
</dbReference>
<dbReference type="Gene3D" id="2.40.160.20">
    <property type="match status" value="1"/>
</dbReference>
<evidence type="ECO:0000313" key="2">
    <source>
        <dbReference type="Proteomes" id="UP000619244"/>
    </source>
</evidence>